<accession>A0A8S1NA51</accession>
<keyword evidence="2" id="KW-1185">Reference proteome</keyword>
<dbReference type="OrthoDB" id="447173at2759"/>
<dbReference type="Proteomes" id="UP000692954">
    <property type="component" value="Unassembled WGS sequence"/>
</dbReference>
<reference evidence="1" key="1">
    <citation type="submission" date="2021-01" db="EMBL/GenBank/DDBJ databases">
        <authorList>
            <consortium name="Genoscope - CEA"/>
            <person name="William W."/>
        </authorList>
    </citation>
    <scope>NUCLEOTIDE SEQUENCE</scope>
</reference>
<evidence type="ECO:0000313" key="2">
    <source>
        <dbReference type="Proteomes" id="UP000692954"/>
    </source>
</evidence>
<comment type="caution">
    <text evidence="1">The sequence shown here is derived from an EMBL/GenBank/DDBJ whole genome shotgun (WGS) entry which is preliminary data.</text>
</comment>
<organism evidence="1 2">
    <name type="scientific">Paramecium sonneborni</name>
    <dbReference type="NCBI Taxonomy" id="65129"/>
    <lineage>
        <taxon>Eukaryota</taxon>
        <taxon>Sar</taxon>
        <taxon>Alveolata</taxon>
        <taxon>Ciliophora</taxon>
        <taxon>Intramacronucleata</taxon>
        <taxon>Oligohymenophorea</taxon>
        <taxon>Peniculida</taxon>
        <taxon>Parameciidae</taxon>
        <taxon>Paramecium</taxon>
    </lineage>
</organism>
<gene>
    <name evidence="1" type="ORF">PSON_ATCC_30995.1.T0550012</name>
</gene>
<dbReference type="AlphaFoldDB" id="A0A8S1NA51"/>
<sequence length="47" mass="5403">MNTVLHDTMMLCLTNGQCIKLSTQVRILFEVEDQIIAFPAIINHKQM</sequence>
<name>A0A8S1NA51_9CILI</name>
<evidence type="ECO:0000313" key="1">
    <source>
        <dbReference type="EMBL" id="CAD8089877.1"/>
    </source>
</evidence>
<proteinExistence type="predicted"/>
<protein>
    <submittedName>
        <fullName evidence="1">Uncharacterized protein</fullName>
    </submittedName>
</protein>
<dbReference type="EMBL" id="CAJJDN010000055">
    <property type="protein sequence ID" value="CAD8089877.1"/>
    <property type="molecule type" value="Genomic_DNA"/>
</dbReference>